<proteinExistence type="predicted"/>
<reference evidence="1 2" key="1">
    <citation type="journal article" date="2011" name="PLoS Pathog.">
        <title>Endophytic Life Strategies Decoded by Genome and Transcriptome Analyses of the Mutualistic Root Symbiont Piriformospora indica.</title>
        <authorList>
            <person name="Zuccaro A."/>
            <person name="Lahrmann U."/>
            <person name="Guldener U."/>
            <person name="Langen G."/>
            <person name="Pfiffi S."/>
            <person name="Biedenkopf D."/>
            <person name="Wong P."/>
            <person name="Samans B."/>
            <person name="Grimm C."/>
            <person name="Basiewicz M."/>
            <person name="Murat C."/>
            <person name="Martin F."/>
            <person name="Kogel K.H."/>
        </authorList>
    </citation>
    <scope>NUCLEOTIDE SEQUENCE [LARGE SCALE GENOMIC DNA]</scope>
    <source>
        <strain evidence="1 2">DSM 11827</strain>
    </source>
</reference>
<evidence type="ECO:0000313" key="1">
    <source>
        <dbReference type="EMBL" id="CCA77246.1"/>
    </source>
</evidence>
<dbReference type="HOGENOM" id="CLU_2740957_0_0_1"/>
<dbReference type="InParanoid" id="G4U103"/>
<evidence type="ECO:0000313" key="2">
    <source>
        <dbReference type="Proteomes" id="UP000007148"/>
    </source>
</evidence>
<sequence>MNGMSYPTDDFSKELAELLCQVPYGKDASESTGLQRTSDCWKLFFFLRSNVLMSPKEPLERLWDFGSLLNL</sequence>
<dbReference type="EMBL" id="CAFZ01001407">
    <property type="protein sequence ID" value="CCA77246.1"/>
    <property type="molecule type" value="Genomic_DNA"/>
</dbReference>
<organism evidence="1 2">
    <name type="scientific">Serendipita indica (strain DSM 11827)</name>
    <name type="common">Root endophyte fungus</name>
    <name type="synonym">Piriformospora indica</name>
    <dbReference type="NCBI Taxonomy" id="1109443"/>
    <lineage>
        <taxon>Eukaryota</taxon>
        <taxon>Fungi</taxon>
        <taxon>Dikarya</taxon>
        <taxon>Basidiomycota</taxon>
        <taxon>Agaricomycotina</taxon>
        <taxon>Agaricomycetes</taxon>
        <taxon>Sebacinales</taxon>
        <taxon>Serendipitaceae</taxon>
        <taxon>Serendipita</taxon>
    </lineage>
</organism>
<dbReference type="Proteomes" id="UP000007148">
    <property type="component" value="Unassembled WGS sequence"/>
</dbReference>
<accession>G4U103</accession>
<name>G4U103_SERID</name>
<protein>
    <submittedName>
        <fullName evidence="1">Uncharacterized protein</fullName>
    </submittedName>
</protein>
<keyword evidence="2" id="KW-1185">Reference proteome</keyword>
<gene>
    <name evidence="1" type="ORF">PIIN_11227</name>
</gene>
<dbReference type="AlphaFoldDB" id="G4U103"/>
<comment type="caution">
    <text evidence="1">The sequence shown here is derived from an EMBL/GenBank/DDBJ whole genome shotgun (WGS) entry which is preliminary data.</text>
</comment>